<evidence type="ECO:0000259" key="2">
    <source>
        <dbReference type="Pfam" id="PF08327"/>
    </source>
</evidence>
<dbReference type="KEGG" id="tpla:ElP_08330"/>
<keyword evidence="4" id="KW-1185">Reference proteome</keyword>
<comment type="similarity">
    <text evidence="1">Belongs to the AHA1 family.</text>
</comment>
<dbReference type="EMBL" id="CP036426">
    <property type="protein sequence ID" value="QDV32991.1"/>
    <property type="molecule type" value="Genomic_DNA"/>
</dbReference>
<dbReference type="Pfam" id="PF08327">
    <property type="entry name" value="AHSA1"/>
    <property type="match status" value="1"/>
</dbReference>
<dbReference type="Proteomes" id="UP000317835">
    <property type="component" value="Chromosome"/>
</dbReference>
<dbReference type="InterPro" id="IPR013538">
    <property type="entry name" value="ASHA1/2-like_C"/>
</dbReference>
<name>A0A518GWQ6_9BACT</name>
<evidence type="ECO:0000256" key="1">
    <source>
        <dbReference type="ARBA" id="ARBA00006817"/>
    </source>
</evidence>
<reference evidence="3 4" key="1">
    <citation type="submission" date="2019-02" db="EMBL/GenBank/DDBJ databases">
        <title>Deep-cultivation of Planctomycetes and their phenomic and genomic characterization uncovers novel biology.</title>
        <authorList>
            <person name="Wiegand S."/>
            <person name="Jogler M."/>
            <person name="Boedeker C."/>
            <person name="Pinto D."/>
            <person name="Vollmers J."/>
            <person name="Rivas-Marin E."/>
            <person name="Kohn T."/>
            <person name="Peeters S.H."/>
            <person name="Heuer A."/>
            <person name="Rast P."/>
            <person name="Oberbeckmann S."/>
            <person name="Bunk B."/>
            <person name="Jeske O."/>
            <person name="Meyerdierks A."/>
            <person name="Storesund J.E."/>
            <person name="Kallscheuer N."/>
            <person name="Luecker S."/>
            <person name="Lage O.M."/>
            <person name="Pohl T."/>
            <person name="Merkel B.J."/>
            <person name="Hornburger P."/>
            <person name="Mueller R.-W."/>
            <person name="Bruemmer F."/>
            <person name="Labrenz M."/>
            <person name="Spormann A.M."/>
            <person name="Op den Camp H."/>
            <person name="Overmann J."/>
            <person name="Amann R."/>
            <person name="Jetten M.S.M."/>
            <person name="Mascher T."/>
            <person name="Medema M.H."/>
            <person name="Devos D.P."/>
            <person name="Kaster A.-K."/>
            <person name="Ovreas L."/>
            <person name="Rohde M."/>
            <person name="Galperin M.Y."/>
            <person name="Jogler C."/>
        </authorList>
    </citation>
    <scope>NUCLEOTIDE SEQUENCE [LARGE SCALE GENOMIC DNA]</scope>
    <source>
        <strain evidence="3 4">ElP</strain>
    </source>
</reference>
<dbReference type="AlphaFoldDB" id="A0A518GWQ6"/>
<sequence length="149" mass="16976">MSQESNPGASVRTERVVSARPGAVFAAFQEPDRLARWWGPKDFSNTFERFEFEEGGRWAFVMHGPNGADYPNECVFREIRTESRIVIEHVVKPWYMLTVTLTGRGDQTHLEWVQEFEGPEVASRMRTLVGAANEQVLDRLQALLAGEHP</sequence>
<dbReference type="Gene3D" id="3.30.530.20">
    <property type="match status" value="1"/>
</dbReference>
<dbReference type="InterPro" id="IPR023393">
    <property type="entry name" value="START-like_dom_sf"/>
</dbReference>
<proteinExistence type="inferred from homology"/>
<evidence type="ECO:0000313" key="3">
    <source>
        <dbReference type="EMBL" id="QDV32991.1"/>
    </source>
</evidence>
<accession>A0A518GWQ6</accession>
<dbReference type="OrthoDB" id="9805228at2"/>
<dbReference type="RefSeq" id="WP_145267420.1">
    <property type="nucleotide sequence ID" value="NZ_CP036426.1"/>
</dbReference>
<protein>
    <recommendedName>
        <fullName evidence="2">Activator of Hsp90 ATPase homologue 1/2-like C-terminal domain-containing protein</fullName>
    </recommendedName>
</protein>
<feature type="domain" description="Activator of Hsp90 ATPase homologue 1/2-like C-terminal" evidence="2">
    <location>
        <begin position="19"/>
        <end position="144"/>
    </location>
</feature>
<evidence type="ECO:0000313" key="4">
    <source>
        <dbReference type="Proteomes" id="UP000317835"/>
    </source>
</evidence>
<gene>
    <name evidence="3" type="ORF">ElP_08330</name>
</gene>
<organism evidence="3 4">
    <name type="scientific">Tautonia plasticadhaerens</name>
    <dbReference type="NCBI Taxonomy" id="2527974"/>
    <lineage>
        <taxon>Bacteria</taxon>
        <taxon>Pseudomonadati</taxon>
        <taxon>Planctomycetota</taxon>
        <taxon>Planctomycetia</taxon>
        <taxon>Isosphaerales</taxon>
        <taxon>Isosphaeraceae</taxon>
        <taxon>Tautonia</taxon>
    </lineage>
</organism>
<dbReference type="SUPFAM" id="SSF55961">
    <property type="entry name" value="Bet v1-like"/>
    <property type="match status" value="1"/>
</dbReference>